<dbReference type="AlphaFoldDB" id="A0A1H9MBL4"/>
<dbReference type="PANTHER" id="PTHR15852:SF54">
    <property type="entry name" value="PROTEIN SSUH2 HOMOLOG"/>
    <property type="match status" value="1"/>
</dbReference>
<dbReference type="STRING" id="180197.SAMN02982919_01941"/>
<keyword evidence="2" id="KW-1133">Transmembrane helix</keyword>
<feature type="transmembrane region" description="Helical" evidence="2">
    <location>
        <begin position="473"/>
        <end position="493"/>
    </location>
</feature>
<organism evidence="3 4">
    <name type="scientific">Giesbergeria anulus</name>
    <dbReference type="NCBI Taxonomy" id="180197"/>
    <lineage>
        <taxon>Bacteria</taxon>
        <taxon>Pseudomonadati</taxon>
        <taxon>Pseudomonadota</taxon>
        <taxon>Betaproteobacteria</taxon>
        <taxon>Burkholderiales</taxon>
        <taxon>Comamonadaceae</taxon>
        <taxon>Giesbergeria</taxon>
    </lineage>
</organism>
<dbReference type="OrthoDB" id="8696199at2"/>
<dbReference type="Proteomes" id="UP000199766">
    <property type="component" value="Unassembled WGS sequence"/>
</dbReference>
<name>A0A1H9MBL4_9BURK</name>
<feature type="transmembrane region" description="Helical" evidence="2">
    <location>
        <begin position="499"/>
        <end position="517"/>
    </location>
</feature>
<protein>
    <submittedName>
        <fullName evidence="3">Uncharacterized protein</fullName>
    </submittedName>
</protein>
<evidence type="ECO:0000256" key="2">
    <source>
        <dbReference type="SAM" id="Phobius"/>
    </source>
</evidence>
<evidence type="ECO:0000256" key="1">
    <source>
        <dbReference type="SAM" id="MobiDB-lite"/>
    </source>
</evidence>
<feature type="transmembrane region" description="Helical" evidence="2">
    <location>
        <begin position="568"/>
        <end position="585"/>
    </location>
</feature>
<proteinExistence type="predicted"/>
<accession>A0A1H9MBL4</accession>
<feature type="region of interest" description="Disordered" evidence="1">
    <location>
        <begin position="1"/>
        <end position="23"/>
    </location>
</feature>
<evidence type="ECO:0000313" key="3">
    <source>
        <dbReference type="EMBL" id="SER20825.1"/>
    </source>
</evidence>
<sequence length="597" mass="66430">MNKPAANSASPELATAPTPSATVGQAGPLLQEIQRMVAEKTSFKATDVVAVQQNVFDQDFTLSASFVLYKNIKVTPINGYFKAQSKDHRTPSDDLAQTGMVALIEKLEADAEKRLDDKVKNHPGLPLDLEEGTYLGTAARFWSLQKCQTCNKEGEVVCDMCKGNREYVCPDCHGNQKLPCRASGCDQGRTMCMTCLGNGEVVQEKDVPYEFSGGGKEGGPQTVKYQIVKEMIPCPNAECVKGTVPCLACRGNAFVTCKRCAGKGACPCEKCKKTGKLSCPQCAGSHETGLMYEACIDLKIHHQTKLRAQSSEHARKIFDLEKDPIQIANLATSVVQQEYVGWRGLDNHRMLQIVYGGHIDIESIELACNGKKYKAIAYGKERKWLTQGGIVESLVESDFEELRKVGNQIDAHQLFLIDYKTPQKVVQRFVSIANNLDVLQTVGSEAYESPHGQESRTLIVKCAQEMKFNYARLYLAWVCVAIFCTMMGLWLAIGSTGFWEFLIIGVAGYCLSLVLIVKMDGDVDQLYARSLPSVKKFNVLDAAGKPLLRGGGWEVWSGNGTRLVPSRWVWMFYWVLMTCLFYWFWVRRFFSWLFGSG</sequence>
<keyword evidence="2" id="KW-0812">Transmembrane</keyword>
<dbReference type="RefSeq" id="WP_091456579.1">
    <property type="nucleotide sequence ID" value="NZ_FOGD01000005.1"/>
</dbReference>
<feature type="compositionally biased region" description="Polar residues" evidence="1">
    <location>
        <begin position="1"/>
        <end position="10"/>
    </location>
</feature>
<keyword evidence="2" id="KW-0472">Membrane</keyword>
<dbReference type="PANTHER" id="PTHR15852">
    <property type="entry name" value="PLASTID TRANSCRIPTIONALLY ACTIVE PROTEIN"/>
    <property type="match status" value="1"/>
</dbReference>
<keyword evidence="4" id="KW-1185">Reference proteome</keyword>
<evidence type="ECO:0000313" key="4">
    <source>
        <dbReference type="Proteomes" id="UP000199766"/>
    </source>
</evidence>
<reference evidence="3 4" key="1">
    <citation type="submission" date="2016-10" db="EMBL/GenBank/DDBJ databases">
        <authorList>
            <person name="de Groot N.N."/>
        </authorList>
    </citation>
    <scope>NUCLEOTIDE SEQUENCE [LARGE SCALE GENOMIC DNA]</scope>
    <source>
        <strain evidence="3 4">ATCC 35958</strain>
    </source>
</reference>
<dbReference type="EMBL" id="FOGD01000005">
    <property type="protein sequence ID" value="SER20825.1"/>
    <property type="molecule type" value="Genomic_DNA"/>
</dbReference>
<gene>
    <name evidence="3" type="ORF">SAMN02982919_01941</name>
</gene>